<keyword evidence="1" id="KW-1133">Transmembrane helix</keyword>
<feature type="transmembrane region" description="Helical" evidence="1">
    <location>
        <begin position="80"/>
        <end position="104"/>
    </location>
</feature>
<feature type="transmembrane region" description="Helical" evidence="1">
    <location>
        <begin position="49"/>
        <end position="68"/>
    </location>
</feature>
<accession>A0AA40E9U4</accession>
<dbReference type="InterPro" id="IPR021840">
    <property type="entry name" value="DUF3433"/>
</dbReference>
<evidence type="ECO:0000256" key="1">
    <source>
        <dbReference type="SAM" id="Phobius"/>
    </source>
</evidence>
<dbReference type="Proteomes" id="UP001172101">
    <property type="component" value="Unassembled WGS sequence"/>
</dbReference>
<keyword evidence="3" id="KW-1185">Reference proteome</keyword>
<protein>
    <submittedName>
        <fullName evidence="2">Uncharacterized protein</fullName>
    </submittedName>
</protein>
<dbReference type="EMBL" id="JAUIRO010000002">
    <property type="protein sequence ID" value="KAK0727668.1"/>
    <property type="molecule type" value="Genomic_DNA"/>
</dbReference>
<comment type="caution">
    <text evidence="2">The sequence shown here is derived from an EMBL/GenBank/DDBJ whole genome shotgun (WGS) entry which is preliminary data.</text>
</comment>
<dbReference type="RefSeq" id="XP_060300523.1">
    <property type="nucleotide sequence ID" value="XM_060447604.1"/>
</dbReference>
<reference evidence="2" key="1">
    <citation type="submission" date="2023-06" db="EMBL/GenBank/DDBJ databases">
        <title>Genome-scale phylogeny and comparative genomics of the fungal order Sordariales.</title>
        <authorList>
            <consortium name="Lawrence Berkeley National Laboratory"/>
            <person name="Hensen N."/>
            <person name="Bonometti L."/>
            <person name="Westerberg I."/>
            <person name="Brannstrom I.O."/>
            <person name="Guillou S."/>
            <person name="Cros-Aarteil S."/>
            <person name="Calhoun S."/>
            <person name="Haridas S."/>
            <person name="Kuo A."/>
            <person name="Mondo S."/>
            <person name="Pangilinan J."/>
            <person name="Riley R."/>
            <person name="LaButti K."/>
            <person name="Andreopoulos B."/>
            <person name="Lipzen A."/>
            <person name="Chen C."/>
            <person name="Yanf M."/>
            <person name="Daum C."/>
            <person name="Ng V."/>
            <person name="Clum A."/>
            <person name="Steindorff A."/>
            <person name="Ohm R."/>
            <person name="Martin F."/>
            <person name="Silar P."/>
            <person name="Natvig D."/>
            <person name="Lalanne C."/>
            <person name="Gautier V."/>
            <person name="Ament-velasquez S.L."/>
            <person name="Kruys A."/>
            <person name="Hutchinson M.I."/>
            <person name="Powell A.J."/>
            <person name="Barry K."/>
            <person name="Miller A.N."/>
            <person name="Grigoriev I.V."/>
            <person name="Debuchy R."/>
            <person name="Gladieux P."/>
            <person name="Thoren M.H."/>
            <person name="Johannesson H."/>
        </authorList>
    </citation>
    <scope>NUCLEOTIDE SEQUENCE</scope>
    <source>
        <strain evidence="2">SMH2392-1A</strain>
    </source>
</reference>
<evidence type="ECO:0000313" key="3">
    <source>
        <dbReference type="Proteomes" id="UP001172101"/>
    </source>
</evidence>
<evidence type="ECO:0000313" key="2">
    <source>
        <dbReference type="EMBL" id="KAK0727668.1"/>
    </source>
</evidence>
<dbReference type="AlphaFoldDB" id="A0AA40E9U4"/>
<gene>
    <name evidence="2" type="ORF">B0T26DRAFT_847416</name>
</gene>
<keyword evidence="1" id="KW-0812">Transmembrane</keyword>
<feature type="transmembrane region" description="Helical" evidence="1">
    <location>
        <begin position="431"/>
        <end position="454"/>
    </location>
</feature>
<sequence length="1015" mass="108805">MWNPVWLHTATLLAFAAVFSGLALATGLLYHFSLANHGLSQQNAAYNYSWKYGPTAVLVLLCSLWRLVDLAVKSLMPHWPVLVTTGGCILMTLIIVFSSGLLVVEPTEITMDGVSLRASVLDGRNFSGAGSVGLTPASVFYAVSFENLPYPPGTNSESVVPVLALDTPKSITVPGTGVSLNAKHFIVNVTHPECKIINALVGQAQSQGDYATDLDTTQNFQGFIQDYVCNSGYDYSGVKNASAGPPQAAVENRTAEHRVLITLTDLRDTSTSQTSQGGKWDVWAQNITAILCKPTYLVQRYNVVYPGGYAAGRPMRLSAVENTTDAIPGFSQGDLARSVVLSAGQLYLGTGGSEYLLDRQVPTFFQMISKLHGNAALDTFMDPGMLSSSSAKIFNGIGAQLIQERAMAPLSDDAQVTGSVTYTENRLHVKILSTIVLCVGFSLLALASILVLLVRPYDVVLHEPGSVLAMAELLSTNPELRNVLAGFGASSNSQINGALEHVSFVSRFNKNPDCLIIEPIVGYEMSTKTPEGGGSRPIQNGLFDVDPSSPALVLANYIPAGIAVFSSAIYGAMESKTAVLSPFASLRQGNAKASASVSANYLTRSGPQVWMASLTNKHFALSAIIAANFISSFLTVVISGLYHVVEVPYVAPISLRQLDSFDLTKSDILNNDCSAGNINNLITYKNLSYPDWTYGELAFPQLNISDADAALFVDGEQGLLSLRANATRAVLNCTSIPLKYTAAGSQVFGFPDRGVATLSTSLPWSLCEHPPKLPNSSAEALWTQQYYMPAGRNASITIGKGTYLLWINGYEDSGSPVYGQVQGDGVTDDYTSSTAYPDFEINNWGCPTFAVTLGTASVYTAKQKNSAVWEATADVDTMICWQQVQEVTTNLTITYPGLRISDSPGAAPVVDEASARLLPNAAEKGPGNIFEYPVNNMIKYLSASNNSTDDSTNDATASSYYDMNPTNEFIKAMVWGKGGVPLDEITGKANFDRLHAAAQRVYGRYMAQAISQAMR</sequence>
<organism evidence="2 3">
    <name type="scientific">Lasiosphaeria miniovina</name>
    <dbReference type="NCBI Taxonomy" id="1954250"/>
    <lineage>
        <taxon>Eukaryota</taxon>
        <taxon>Fungi</taxon>
        <taxon>Dikarya</taxon>
        <taxon>Ascomycota</taxon>
        <taxon>Pezizomycotina</taxon>
        <taxon>Sordariomycetes</taxon>
        <taxon>Sordariomycetidae</taxon>
        <taxon>Sordariales</taxon>
        <taxon>Lasiosphaeriaceae</taxon>
        <taxon>Lasiosphaeria</taxon>
    </lineage>
</organism>
<name>A0AA40E9U4_9PEZI</name>
<keyword evidence="1" id="KW-0472">Membrane</keyword>
<dbReference type="PANTHER" id="PTHR37544">
    <property type="entry name" value="SPRAY-RELATED"/>
    <property type="match status" value="1"/>
</dbReference>
<feature type="transmembrane region" description="Helical" evidence="1">
    <location>
        <begin position="619"/>
        <end position="645"/>
    </location>
</feature>
<dbReference type="Pfam" id="PF11915">
    <property type="entry name" value="DUF3433"/>
    <property type="match status" value="1"/>
</dbReference>
<dbReference type="GeneID" id="85330874"/>
<proteinExistence type="predicted"/>
<feature type="non-terminal residue" evidence="2">
    <location>
        <position position="1015"/>
    </location>
</feature>